<sequence length="1119" mass="123467">MAVWDICIRRPVFTTMLMLAPVIMGLASYGRLGVELFPNVDIPVVIITTTLRGASVEEMETSVTRPIEEAVNTVAGIDELRSTTREGISIVVIGFKIERDGEQAAQDVRDRISTLLPRLPTGTDPPVVEKFDLNTAPILTLVVSGGSGRDLREVTEIAKKRIKEDLESILGVGAIILVGGETRAINVQLRPADLRARGLTVEDVRRALQAQNLELPGGRIDSGTLEFGVRTLGRILSPSEFADLVIATRQTPDGGKYAIRLKDVADVEDGIEEPRGLSRLDSQKAVSLIIQKQSGANTVQVSQSVKQRLEKIRATLPPDIRVEVIRDQARFIQSSIDEVKFHLLLAALLVIGVIYLFIRDWRTTLIAATAVPSSIVAAFAFMDFMGFTLNTMTLLGLILAVGIVIDDAVVVLENIFRHMEEYGLSAREATSQATREIALAVMATTFSLVVIFAPIAFMSGLVGRFFNSYGFVVAFTILMSMVVSFTLTPMLCSRFLKPVARKETRSHSHDRGWLTSIYLAILRWSLRHRWVIVIATLGTFASTPMWFLLTGADFLPKDDQSEFEVALRLPPGTSLDQADRICQEIEQKLRQVRGVESIFTTIGPTDGKAPKGQGDVTQALIYCQMIDLRQRDFTQRDAMDEARHILAEYPDIRSAVQDVRVVSSSAFKNAQLDFSLTGPDSRQLEEYAEQIVRWMRSRPDLFCDIDTNAATRNPELQVRINRDRAADLGIDIRSIATTLNLLVGGEPVSKYKEGSEQYDIWLRAAPAYRDRPALLEELTVPTADGRLVELRNIATIEAEPGPAAIERFRRQRQIAIQANFPRGVNLGQALTEMRAFLDSLNLPPEYRYEFLGDAQLMADSNTNFAIAFILAFVFMYMILAAQFESFVHPITILLAVPLTIPFALISLWMLGTPLDVYAMIGMFMLFGIVKKNGILQIDYTNHLREQGLERDAAILQANAVRLRPILMTTIMLVAAMIPIATGRGPGAASRASMAKVILGGQMLSLLLTLLVTPVAYSLWDDLIQWWQRGPFRWFRRLRCRKSHQTLAAVTADSSELAAVGEADLPLSASPPSPPKAGTDETPSVSAIRAVGAGDVPKSRHGTAGKSQADTQEITLGAQE</sequence>
<feature type="transmembrane region" description="Helical" evidence="2">
    <location>
        <begin position="996"/>
        <end position="1019"/>
    </location>
</feature>
<evidence type="ECO:0000313" key="3">
    <source>
        <dbReference type="EMBL" id="MBA2225493.1"/>
    </source>
</evidence>
<feature type="transmembrane region" description="Helical" evidence="2">
    <location>
        <begin position="341"/>
        <end position="358"/>
    </location>
</feature>
<evidence type="ECO:0000256" key="1">
    <source>
        <dbReference type="SAM" id="MobiDB-lite"/>
    </source>
</evidence>
<organism evidence="3 4">
    <name type="scientific">Thermogemmata fonticola</name>
    <dbReference type="NCBI Taxonomy" id="2755323"/>
    <lineage>
        <taxon>Bacteria</taxon>
        <taxon>Pseudomonadati</taxon>
        <taxon>Planctomycetota</taxon>
        <taxon>Planctomycetia</taxon>
        <taxon>Gemmatales</taxon>
        <taxon>Gemmataceae</taxon>
        <taxon>Thermogemmata</taxon>
    </lineage>
</organism>
<keyword evidence="2" id="KW-1133">Transmembrane helix</keyword>
<dbReference type="InterPro" id="IPR001036">
    <property type="entry name" value="Acrflvin-R"/>
</dbReference>
<feature type="transmembrane region" description="Helical" evidence="2">
    <location>
        <begin position="469"/>
        <end position="492"/>
    </location>
</feature>
<dbReference type="Gene3D" id="3.30.70.1430">
    <property type="entry name" value="Multidrug efflux transporter AcrB pore domain"/>
    <property type="match status" value="2"/>
</dbReference>
<keyword evidence="2" id="KW-0472">Membrane</keyword>
<feature type="region of interest" description="Disordered" evidence="1">
    <location>
        <begin position="1064"/>
        <end position="1119"/>
    </location>
</feature>
<accession>A0A7V8VCF8</accession>
<dbReference type="Gene3D" id="3.30.2090.10">
    <property type="entry name" value="Multidrug efflux transporter AcrB TolC docking domain, DN and DC subdomains"/>
    <property type="match status" value="2"/>
</dbReference>
<feature type="transmembrane region" description="Helical" evidence="2">
    <location>
        <begin position="890"/>
        <end position="910"/>
    </location>
</feature>
<evidence type="ECO:0000256" key="2">
    <source>
        <dbReference type="SAM" id="Phobius"/>
    </source>
</evidence>
<dbReference type="Pfam" id="PF00873">
    <property type="entry name" value="ACR_tran"/>
    <property type="match status" value="1"/>
</dbReference>
<keyword evidence="4" id="KW-1185">Reference proteome</keyword>
<reference evidence="3 4" key="1">
    <citation type="submission" date="2020-07" db="EMBL/GenBank/DDBJ databases">
        <title>Thermogemmata thermophila gen. nov., sp. nov., a novel moderate thermophilic planctomycete from a Kamchatka hot spring.</title>
        <authorList>
            <person name="Elcheninov A.G."/>
            <person name="Podosokorskaya O.A."/>
            <person name="Kovaleva O.L."/>
            <person name="Novikov A."/>
            <person name="Bonch-Osmolovskaya E.A."/>
            <person name="Toshchakov S.V."/>
            <person name="Kublanov I.V."/>
        </authorList>
    </citation>
    <scope>NUCLEOTIDE SEQUENCE [LARGE SCALE GENOMIC DNA]</scope>
    <source>
        <strain evidence="3 4">2918</strain>
    </source>
</reference>
<feature type="transmembrane region" description="Helical" evidence="2">
    <location>
        <begin position="864"/>
        <end position="883"/>
    </location>
</feature>
<feature type="transmembrane region" description="Helical" evidence="2">
    <location>
        <begin position="530"/>
        <end position="549"/>
    </location>
</feature>
<dbReference type="Gene3D" id="3.30.70.1440">
    <property type="entry name" value="Multidrug efflux transporter AcrB pore domain"/>
    <property type="match status" value="1"/>
</dbReference>
<feature type="transmembrane region" description="Helical" evidence="2">
    <location>
        <begin position="394"/>
        <end position="416"/>
    </location>
</feature>
<feature type="transmembrane region" description="Helical" evidence="2">
    <location>
        <begin position="365"/>
        <end position="382"/>
    </location>
</feature>
<name>A0A7V8VCF8_9BACT</name>
<feature type="compositionally biased region" description="Polar residues" evidence="1">
    <location>
        <begin position="1104"/>
        <end position="1113"/>
    </location>
</feature>
<feature type="transmembrane region" description="Helical" evidence="2">
    <location>
        <begin position="916"/>
        <end position="934"/>
    </location>
</feature>
<keyword evidence="2" id="KW-0812">Transmembrane</keyword>
<feature type="transmembrane region" description="Helical" evidence="2">
    <location>
        <begin position="437"/>
        <end position="457"/>
    </location>
</feature>
<gene>
    <name evidence="3" type="ORF">H0921_04875</name>
</gene>
<dbReference type="Proteomes" id="UP000542342">
    <property type="component" value="Unassembled WGS sequence"/>
</dbReference>
<feature type="transmembrane region" description="Helical" evidence="2">
    <location>
        <begin position="965"/>
        <end position="984"/>
    </location>
</feature>
<dbReference type="SUPFAM" id="SSF82693">
    <property type="entry name" value="Multidrug efflux transporter AcrB pore domain, PN1, PN2, PC1 and PC2 subdomains"/>
    <property type="match status" value="3"/>
</dbReference>
<dbReference type="RefSeq" id="WP_194536914.1">
    <property type="nucleotide sequence ID" value="NZ_JACEFB010000002.1"/>
</dbReference>
<proteinExistence type="predicted"/>
<dbReference type="PANTHER" id="PTHR32063">
    <property type="match status" value="1"/>
</dbReference>
<comment type="caution">
    <text evidence="3">The sequence shown here is derived from an EMBL/GenBank/DDBJ whole genome shotgun (WGS) entry which is preliminary data.</text>
</comment>
<evidence type="ECO:0000313" key="4">
    <source>
        <dbReference type="Proteomes" id="UP000542342"/>
    </source>
</evidence>
<feature type="transmembrane region" description="Helical" evidence="2">
    <location>
        <begin position="12"/>
        <end position="30"/>
    </location>
</feature>
<protein>
    <submittedName>
        <fullName evidence="3">Efflux RND transporter permease subunit</fullName>
    </submittedName>
</protein>
<dbReference type="PANTHER" id="PTHR32063:SF0">
    <property type="entry name" value="SWARMING MOTILITY PROTEIN SWRC"/>
    <property type="match status" value="1"/>
</dbReference>
<dbReference type="GO" id="GO:0042910">
    <property type="term" value="F:xenobiotic transmembrane transporter activity"/>
    <property type="evidence" value="ECO:0007669"/>
    <property type="project" value="TreeGrafter"/>
</dbReference>
<dbReference type="InterPro" id="IPR027463">
    <property type="entry name" value="AcrB_DN_DC_subdom"/>
</dbReference>
<dbReference type="EMBL" id="JACEFB010000002">
    <property type="protein sequence ID" value="MBA2225493.1"/>
    <property type="molecule type" value="Genomic_DNA"/>
</dbReference>
<dbReference type="PRINTS" id="PR00702">
    <property type="entry name" value="ACRIFLAVINRP"/>
</dbReference>
<dbReference type="GO" id="GO:0005886">
    <property type="term" value="C:plasma membrane"/>
    <property type="evidence" value="ECO:0007669"/>
    <property type="project" value="TreeGrafter"/>
</dbReference>
<dbReference type="Gene3D" id="3.30.70.1320">
    <property type="entry name" value="Multidrug efflux transporter AcrB pore domain like"/>
    <property type="match status" value="1"/>
</dbReference>
<dbReference type="AlphaFoldDB" id="A0A7V8VCF8"/>
<dbReference type="Gene3D" id="1.20.1640.10">
    <property type="entry name" value="Multidrug efflux transporter AcrB transmembrane domain"/>
    <property type="match status" value="2"/>
</dbReference>
<dbReference type="SUPFAM" id="SSF82714">
    <property type="entry name" value="Multidrug efflux transporter AcrB TolC docking domain, DN and DC subdomains"/>
    <property type="match status" value="2"/>
</dbReference>
<dbReference type="SUPFAM" id="SSF82866">
    <property type="entry name" value="Multidrug efflux transporter AcrB transmembrane domain"/>
    <property type="match status" value="2"/>
</dbReference>